<gene>
    <name evidence="4" type="ORF">DCAR_006191</name>
    <name evidence="5" type="ORF">DCAR_0206982</name>
</gene>
<dbReference type="SMART" id="SM00360">
    <property type="entry name" value="RRM"/>
    <property type="match status" value="2"/>
</dbReference>
<organism evidence="4">
    <name type="scientific">Daucus carota subsp. sativus</name>
    <name type="common">Carrot</name>
    <dbReference type="NCBI Taxonomy" id="79200"/>
    <lineage>
        <taxon>Eukaryota</taxon>
        <taxon>Viridiplantae</taxon>
        <taxon>Streptophyta</taxon>
        <taxon>Embryophyta</taxon>
        <taxon>Tracheophyta</taxon>
        <taxon>Spermatophyta</taxon>
        <taxon>Magnoliopsida</taxon>
        <taxon>eudicotyledons</taxon>
        <taxon>Gunneridae</taxon>
        <taxon>Pentapetalae</taxon>
        <taxon>asterids</taxon>
        <taxon>campanulids</taxon>
        <taxon>Apiales</taxon>
        <taxon>Apiaceae</taxon>
        <taxon>Apioideae</taxon>
        <taxon>Scandiceae</taxon>
        <taxon>Daucinae</taxon>
        <taxon>Daucus</taxon>
        <taxon>Daucus sect. Daucus</taxon>
    </lineage>
</organism>
<keyword evidence="6" id="KW-1185">Reference proteome</keyword>
<dbReference type="Gramene" id="KZN05354">
    <property type="protein sequence ID" value="KZN05354"/>
    <property type="gene ID" value="DCAR_006191"/>
</dbReference>
<keyword evidence="1 2" id="KW-0694">RNA-binding</keyword>
<dbReference type="PROSITE" id="PS50102">
    <property type="entry name" value="RRM"/>
    <property type="match status" value="2"/>
</dbReference>
<evidence type="ECO:0000256" key="1">
    <source>
        <dbReference type="ARBA" id="ARBA00022884"/>
    </source>
</evidence>
<dbReference type="PANTHER" id="PTHR48025:SF1">
    <property type="entry name" value="RRM DOMAIN-CONTAINING PROTEIN"/>
    <property type="match status" value="1"/>
</dbReference>
<dbReference type="PANTHER" id="PTHR48025">
    <property type="entry name" value="OS02G0815200 PROTEIN"/>
    <property type="match status" value="1"/>
</dbReference>
<reference evidence="5" key="2">
    <citation type="submission" date="2022-03" db="EMBL/GenBank/DDBJ databases">
        <title>Draft title - Genomic analysis of global carrot germplasm unveils the trajectory of domestication and the origin of high carotenoid orange carrot.</title>
        <authorList>
            <person name="Iorizzo M."/>
            <person name="Ellison S."/>
            <person name="Senalik D."/>
            <person name="Macko-Podgorni A."/>
            <person name="Grzebelus D."/>
            <person name="Bostan H."/>
            <person name="Rolling W."/>
            <person name="Curaba J."/>
            <person name="Simon P."/>
        </authorList>
    </citation>
    <scope>NUCLEOTIDE SEQUENCE</scope>
    <source>
        <tissue evidence="5">Leaf</tissue>
    </source>
</reference>
<dbReference type="KEGG" id="dcr:108208363"/>
<feature type="domain" description="RRM" evidence="3">
    <location>
        <begin position="192"/>
        <end position="268"/>
    </location>
</feature>
<sequence>METPMLGVANLDASVTDSDLYDHFSNVVGYRVIWAEVRKDRRTDQCLGDGHVCCNNHQQAVYTIDALNGTTLKGKTIVVTPSTFTFNEVTVELCVPPRTFNMEIPLRRNFKEFGKILLIKVYEDMFSNTYGSIIFDSLQSAASAANELLRNEFALCNMYYGGKSLVDPQFPLDIVDPSTLFCPPKEQTSEGFNVRVDNLYFFVTDQYLLEQFSPYGKISFCEVMRKPDLSNGSGRVTFSTREEAMEAIAAMEGKDIRGSSIKVTLEEENIPSSQVPLVDELEHGHAVKKPKVDNAVGSSQ</sequence>
<proteinExistence type="predicted"/>
<evidence type="ECO:0000313" key="6">
    <source>
        <dbReference type="Proteomes" id="UP000077755"/>
    </source>
</evidence>
<evidence type="ECO:0000259" key="3">
    <source>
        <dbReference type="PROSITE" id="PS50102"/>
    </source>
</evidence>
<dbReference type="GO" id="GO:0003729">
    <property type="term" value="F:mRNA binding"/>
    <property type="evidence" value="ECO:0007669"/>
    <property type="project" value="TreeGrafter"/>
</dbReference>
<dbReference type="Gene3D" id="3.30.70.330">
    <property type="match status" value="2"/>
</dbReference>
<feature type="domain" description="RRM" evidence="3">
    <location>
        <begin position="4"/>
        <end position="84"/>
    </location>
</feature>
<dbReference type="CDD" id="cd00590">
    <property type="entry name" value="RRM_SF"/>
    <property type="match status" value="1"/>
</dbReference>
<dbReference type="AlphaFoldDB" id="A0A166DKG0"/>
<accession>A0A166DKG0</accession>
<dbReference type="Pfam" id="PF00076">
    <property type="entry name" value="RRM_1"/>
    <property type="match status" value="2"/>
</dbReference>
<reference evidence="4" key="1">
    <citation type="journal article" date="2016" name="Nat. Genet.">
        <title>A high-quality carrot genome assembly provides new insights into carotenoid accumulation and asterid genome evolution.</title>
        <authorList>
            <person name="Iorizzo M."/>
            <person name="Ellison S."/>
            <person name="Senalik D."/>
            <person name="Zeng P."/>
            <person name="Satapoomin P."/>
            <person name="Huang J."/>
            <person name="Bowman M."/>
            <person name="Iovene M."/>
            <person name="Sanseverino W."/>
            <person name="Cavagnaro P."/>
            <person name="Yildiz M."/>
            <person name="Macko-Podgorni A."/>
            <person name="Moranska E."/>
            <person name="Grzebelus E."/>
            <person name="Grzebelus D."/>
            <person name="Ashrafi H."/>
            <person name="Zheng Z."/>
            <person name="Cheng S."/>
            <person name="Spooner D."/>
            <person name="Van Deynze A."/>
            <person name="Simon P."/>
        </authorList>
    </citation>
    <scope>NUCLEOTIDE SEQUENCE [LARGE SCALE GENOMIC DNA]</scope>
    <source>
        <tissue evidence="4">Leaf</tissue>
    </source>
</reference>
<evidence type="ECO:0000256" key="2">
    <source>
        <dbReference type="PROSITE-ProRule" id="PRU00176"/>
    </source>
</evidence>
<dbReference type="SUPFAM" id="SSF54928">
    <property type="entry name" value="RNA-binding domain, RBD"/>
    <property type="match status" value="2"/>
</dbReference>
<dbReference type="InterPro" id="IPR012677">
    <property type="entry name" value="Nucleotide-bd_a/b_plait_sf"/>
</dbReference>
<evidence type="ECO:0000313" key="4">
    <source>
        <dbReference type="EMBL" id="KZN05354.1"/>
    </source>
</evidence>
<name>A0A166DKG0_DAUCS</name>
<evidence type="ECO:0000313" key="5">
    <source>
        <dbReference type="EMBL" id="WOG87751.1"/>
    </source>
</evidence>
<dbReference type="InterPro" id="IPR050502">
    <property type="entry name" value="Euk_RNA-bind_prot"/>
</dbReference>
<dbReference type="STRING" id="79200.A0A166DKG0"/>
<dbReference type="Gramene" id="KZM80302">
    <property type="protein sequence ID" value="KZM80302"/>
    <property type="gene ID" value="DCAR_031910"/>
</dbReference>
<dbReference type="InterPro" id="IPR035979">
    <property type="entry name" value="RBD_domain_sf"/>
</dbReference>
<dbReference type="EMBL" id="CP093344">
    <property type="protein sequence ID" value="WOG87751.1"/>
    <property type="molecule type" value="Genomic_DNA"/>
</dbReference>
<protein>
    <recommendedName>
        <fullName evidence="3">RRM domain-containing protein</fullName>
    </recommendedName>
</protein>
<dbReference type="InterPro" id="IPR000504">
    <property type="entry name" value="RRM_dom"/>
</dbReference>
<dbReference type="Proteomes" id="UP000077755">
    <property type="component" value="Chromosome 2"/>
</dbReference>
<dbReference type="EMBL" id="LNRQ01000002">
    <property type="protein sequence ID" value="KZN05354.1"/>
    <property type="molecule type" value="Genomic_DNA"/>
</dbReference>